<keyword evidence="5" id="KW-0378">Hydrolase</keyword>
<keyword evidence="9" id="KW-1185">Reference proteome</keyword>
<keyword evidence="3" id="KW-0963">Cytoplasm</keyword>
<evidence type="ECO:0000256" key="5">
    <source>
        <dbReference type="ARBA" id="ARBA00022801"/>
    </source>
</evidence>
<dbReference type="GO" id="GO:0016791">
    <property type="term" value="F:phosphatase activity"/>
    <property type="evidence" value="ECO:0007669"/>
    <property type="project" value="InterPro"/>
</dbReference>
<dbReference type="PANTHER" id="PTHR42891:SF1">
    <property type="entry name" value="D-GLYCERO-BETA-D-MANNO-HEPTOSE-1,7-BISPHOSPHATE 7-PHOSPHATASE"/>
    <property type="match status" value="1"/>
</dbReference>
<dbReference type="InterPro" id="IPR006549">
    <property type="entry name" value="HAD-SF_hydro_IIIA"/>
</dbReference>
<reference evidence="8 9" key="1">
    <citation type="submission" date="2017-08" db="EMBL/GenBank/DDBJ databases">
        <title>Reclassification of Bisgaard taxon 37 and 44.</title>
        <authorList>
            <person name="Christensen H."/>
        </authorList>
    </citation>
    <scope>NUCLEOTIDE SEQUENCE [LARGE SCALE GENOMIC DNA]</scope>
    <source>
        <strain evidence="8 9">EEAB3T1</strain>
    </source>
</reference>
<organism evidence="8 9">
    <name type="scientific">Psittacicella gerlachiana</name>
    <dbReference type="NCBI Taxonomy" id="2028574"/>
    <lineage>
        <taxon>Bacteria</taxon>
        <taxon>Pseudomonadati</taxon>
        <taxon>Pseudomonadota</taxon>
        <taxon>Gammaproteobacteria</taxon>
        <taxon>Pasteurellales</taxon>
        <taxon>Psittacicellaceae</taxon>
        <taxon>Psittacicella</taxon>
    </lineage>
</organism>
<protein>
    <recommendedName>
        <fullName evidence="7">D,D-heptose 1,7-bisphosphate phosphatase</fullName>
    </recommendedName>
</protein>
<dbReference type="InterPro" id="IPR006543">
    <property type="entry name" value="Histidinol-phos"/>
</dbReference>
<dbReference type="PANTHER" id="PTHR42891">
    <property type="entry name" value="D-GLYCERO-BETA-D-MANNO-HEPTOSE-1,7-BISPHOSPHATE 7-PHOSPHATASE"/>
    <property type="match status" value="1"/>
</dbReference>
<comment type="similarity">
    <text evidence="2">Belongs to the GmhB family.</text>
</comment>
<dbReference type="Pfam" id="PF13242">
    <property type="entry name" value="Hydrolase_like"/>
    <property type="match status" value="1"/>
</dbReference>
<evidence type="ECO:0000256" key="2">
    <source>
        <dbReference type="ARBA" id="ARBA00005628"/>
    </source>
</evidence>
<dbReference type="EMBL" id="NRJF01000025">
    <property type="protein sequence ID" value="RIY38419.1"/>
    <property type="molecule type" value="Genomic_DNA"/>
</dbReference>
<comment type="caution">
    <text evidence="8">The sequence shown here is derived from an EMBL/GenBank/DDBJ whole genome shotgun (WGS) entry which is preliminary data.</text>
</comment>
<dbReference type="InterPro" id="IPR036412">
    <property type="entry name" value="HAD-like_sf"/>
</dbReference>
<proteinExistence type="inferred from homology"/>
<dbReference type="GO" id="GO:0005737">
    <property type="term" value="C:cytoplasm"/>
    <property type="evidence" value="ECO:0007669"/>
    <property type="project" value="UniProtKB-SubCell"/>
</dbReference>
<evidence type="ECO:0000256" key="7">
    <source>
        <dbReference type="ARBA" id="ARBA00031828"/>
    </source>
</evidence>
<dbReference type="SUPFAM" id="SSF56784">
    <property type="entry name" value="HAD-like"/>
    <property type="match status" value="1"/>
</dbReference>
<sequence length="216" mass="24603">MKIKSMSQTIPLYQLISVTPHMLLAQKHKQLFNNFAEVNQPLYPQTHKVLFTDRDDTINDDGAGYLHKYQEMEIFPHAYQALKAKQDQGYLIVVVTNQSGISKNKFTEADFIQCMNDMAAHAYAQTGLIFDAVLYCKTSDPSEPWRKPNLETFNEFTHLFNVDKASSYMMGDKEFDIQYGQNLGICTIAVKTGKSVCTDADYVIDSIADLDNLEFK</sequence>
<evidence type="ECO:0000256" key="4">
    <source>
        <dbReference type="ARBA" id="ARBA00022723"/>
    </source>
</evidence>
<keyword evidence="4" id="KW-0479">Metal-binding</keyword>
<dbReference type="NCBIfam" id="TIGR01662">
    <property type="entry name" value="HAD-SF-IIIA"/>
    <property type="match status" value="1"/>
</dbReference>
<dbReference type="Proteomes" id="UP000265964">
    <property type="component" value="Unassembled WGS sequence"/>
</dbReference>
<dbReference type="NCBIfam" id="TIGR01656">
    <property type="entry name" value="Histidinol-ppas"/>
    <property type="match status" value="1"/>
</dbReference>
<dbReference type="AlphaFoldDB" id="A0A3A1YME8"/>
<evidence type="ECO:0000313" key="9">
    <source>
        <dbReference type="Proteomes" id="UP000265964"/>
    </source>
</evidence>
<evidence type="ECO:0000256" key="3">
    <source>
        <dbReference type="ARBA" id="ARBA00022490"/>
    </source>
</evidence>
<dbReference type="GO" id="GO:0005975">
    <property type="term" value="P:carbohydrate metabolic process"/>
    <property type="evidence" value="ECO:0007669"/>
    <property type="project" value="InterPro"/>
</dbReference>
<accession>A0A3A1YME8</accession>
<evidence type="ECO:0000313" key="8">
    <source>
        <dbReference type="EMBL" id="RIY38419.1"/>
    </source>
</evidence>
<gene>
    <name evidence="8" type="ORF">CKF59_00980</name>
</gene>
<dbReference type="Gene3D" id="3.40.50.1000">
    <property type="entry name" value="HAD superfamily/HAD-like"/>
    <property type="match status" value="1"/>
</dbReference>
<evidence type="ECO:0000256" key="1">
    <source>
        <dbReference type="ARBA" id="ARBA00004496"/>
    </source>
</evidence>
<dbReference type="OrthoDB" id="9781367at2"/>
<comment type="subcellular location">
    <subcellularLocation>
        <location evidence="1">Cytoplasm</location>
    </subcellularLocation>
</comment>
<name>A0A3A1YME8_9GAMM</name>
<dbReference type="GO" id="GO:0046872">
    <property type="term" value="F:metal ion binding"/>
    <property type="evidence" value="ECO:0007669"/>
    <property type="project" value="UniProtKB-KW"/>
</dbReference>
<keyword evidence="6" id="KW-0119">Carbohydrate metabolism</keyword>
<dbReference type="InterPro" id="IPR004446">
    <property type="entry name" value="Heptose_bisP_phosphatase"/>
</dbReference>
<evidence type="ECO:0000256" key="6">
    <source>
        <dbReference type="ARBA" id="ARBA00023277"/>
    </source>
</evidence>
<dbReference type="InterPro" id="IPR023214">
    <property type="entry name" value="HAD_sf"/>
</dbReference>